<reference evidence="1" key="4">
    <citation type="submission" date="2019-03" db="UniProtKB">
        <authorList>
            <consortium name="EnsemblPlants"/>
        </authorList>
    </citation>
    <scope>IDENTIFICATION</scope>
</reference>
<evidence type="ECO:0000313" key="1">
    <source>
        <dbReference type="EnsemblPlants" id="AET3Gv20744200.4"/>
    </source>
</evidence>
<dbReference type="Proteomes" id="UP000015105">
    <property type="component" value="Chromosome 3D"/>
</dbReference>
<organism evidence="1 2">
    <name type="scientific">Aegilops tauschii subsp. strangulata</name>
    <name type="common">Goatgrass</name>
    <dbReference type="NCBI Taxonomy" id="200361"/>
    <lineage>
        <taxon>Eukaryota</taxon>
        <taxon>Viridiplantae</taxon>
        <taxon>Streptophyta</taxon>
        <taxon>Embryophyta</taxon>
        <taxon>Tracheophyta</taxon>
        <taxon>Spermatophyta</taxon>
        <taxon>Magnoliopsida</taxon>
        <taxon>Liliopsida</taxon>
        <taxon>Poales</taxon>
        <taxon>Poaceae</taxon>
        <taxon>BOP clade</taxon>
        <taxon>Pooideae</taxon>
        <taxon>Triticodae</taxon>
        <taxon>Triticeae</taxon>
        <taxon>Triticinae</taxon>
        <taxon>Aegilops</taxon>
    </lineage>
</organism>
<reference evidence="2" key="2">
    <citation type="journal article" date="2017" name="Nat. Plants">
        <title>The Aegilops tauschii genome reveals multiple impacts of transposons.</title>
        <authorList>
            <person name="Zhao G."/>
            <person name="Zou C."/>
            <person name="Li K."/>
            <person name="Wang K."/>
            <person name="Li T."/>
            <person name="Gao L."/>
            <person name="Zhang X."/>
            <person name="Wang H."/>
            <person name="Yang Z."/>
            <person name="Liu X."/>
            <person name="Jiang W."/>
            <person name="Mao L."/>
            <person name="Kong X."/>
            <person name="Jiao Y."/>
            <person name="Jia J."/>
        </authorList>
    </citation>
    <scope>NUCLEOTIDE SEQUENCE [LARGE SCALE GENOMIC DNA]</scope>
    <source>
        <strain evidence="2">cv. AL8/78</strain>
    </source>
</reference>
<reference evidence="1" key="5">
    <citation type="journal article" date="2021" name="G3 (Bethesda)">
        <title>Aegilops tauschii genome assembly Aet v5.0 features greater sequence contiguity and improved annotation.</title>
        <authorList>
            <person name="Wang L."/>
            <person name="Zhu T."/>
            <person name="Rodriguez J.C."/>
            <person name="Deal K.R."/>
            <person name="Dubcovsky J."/>
            <person name="McGuire P.E."/>
            <person name="Lux T."/>
            <person name="Spannagl M."/>
            <person name="Mayer K.F.X."/>
            <person name="Baldrich P."/>
            <person name="Meyers B.C."/>
            <person name="Huo N."/>
            <person name="Gu Y.Q."/>
            <person name="Zhou H."/>
            <person name="Devos K.M."/>
            <person name="Bennetzen J.L."/>
            <person name="Unver T."/>
            <person name="Budak H."/>
            <person name="Gulick P.J."/>
            <person name="Galiba G."/>
            <person name="Kalapos B."/>
            <person name="Nelson D.R."/>
            <person name="Li P."/>
            <person name="You F.M."/>
            <person name="Luo M.C."/>
            <person name="Dvorak J."/>
        </authorList>
    </citation>
    <scope>NUCLEOTIDE SEQUENCE [LARGE SCALE GENOMIC DNA]</scope>
    <source>
        <strain evidence="1">cv. AL8/78</strain>
    </source>
</reference>
<dbReference type="EnsemblPlants" id="AET3Gv20744200.4">
    <property type="protein sequence ID" value="AET3Gv20744200.4"/>
    <property type="gene ID" value="AET3Gv20744200"/>
</dbReference>
<name>A0A453FQ99_AEGTS</name>
<evidence type="ECO:0000313" key="2">
    <source>
        <dbReference type="Proteomes" id="UP000015105"/>
    </source>
</evidence>
<dbReference type="AlphaFoldDB" id="A0A453FQ99"/>
<protein>
    <submittedName>
        <fullName evidence="1">Uncharacterized protein</fullName>
    </submittedName>
</protein>
<reference evidence="1" key="3">
    <citation type="journal article" date="2017" name="Nature">
        <title>Genome sequence of the progenitor of the wheat D genome Aegilops tauschii.</title>
        <authorList>
            <person name="Luo M.C."/>
            <person name="Gu Y.Q."/>
            <person name="Puiu D."/>
            <person name="Wang H."/>
            <person name="Twardziok S.O."/>
            <person name="Deal K.R."/>
            <person name="Huo N."/>
            <person name="Zhu T."/>
            <person name="Wang L."/>
            <person name="Wang Y."/>
            <person name="McGuire P.E."/>
            <person name="Liu S."/>
            <person name="Long H."/>
            <person name="Ramasamy R.K."/>
            <person name="Rodriguez J.C."/>
            <person name="Van S.L."/>
            <person name="Yuan L."/>
            <person name="Wang Z."/>
            <person name="Xia Z."/>
            <person name="Xiao L."/>
            <person name="Anderson O.D."/>
            <person name="Ouyang S."/>
            <person name="Liang Y."/>
            <person name="Zimin A.V."/>
            <person name="Pertea G."/>
            <person name="Qi P."/>
            <person name="Bennetzen J.L."/>
            <person name="Dai X."/>
            <person name="Dawson M.W."/>
            <person name="Muller H.G."/>
            <person name="Kugler K."/>
            <person name="Rivarola-Duarte L."/>
            <person name="Spannagl M."/>
            <person name="Mayer K.F.X."/>
            <person name="Lu F.H."/>
            <person name="Bevan M.W."/>
            <person name="Leroy P."/>
            <person name="Li P."/>
            <person name="You F.M."/>
            <person name="Sun Q."/>
            <person name="Liu Z."/>
            <person name="Lyons E."/>
            <person name="Wicker T."/>
            <person name="Salzberg S.L."/>
            <person name="Devos K.M."/>
            <person name="Dvorak J."/>
        </authorList>
    </citation>
    <scope>NUCLEOTIDE SEQUENCE [LARGE SCALE GENOMIC DNA]</scope>
    <source>
        <strain evidence="1">cv. AL8/78</strain>
    </source>
</reference>
<proteinExistence type="predicted"/>
<accession>A0A453FQ99</accession>
<sequence length="41" mass="4645">MILSEVISVTPNQHHDLMTTRSWDFLGMNLDHQPPSKLLAA</sequence>
<keyword evidence="2" id="KW-1185">Reference proteome</keyword>
<dbReference type="Gramene" id="AET3Gv20744200.4">
    <property type="protein sequence ID" value="AET3Gv20744200.4"/>
    <property type="gene ID" value="AET3Gv20744200"/>
</dbReference>
<reference evidence="2" key="1">
    <citation type="journal article" date="2014" name="Science">
        <title>Ancient hybridizations among the ancestral genomes of bread wheat.</title>
        <authorList>
            <consortium name="International Wheat Genome Sequencing Consortium,"/>
            <person name="Marcussen T."/>
            <person name="Sandve S.R."/>
            <person name="Heier L."/>
            <person name="Spannagl M."/>
            <person name="Pfeifer M."/>
            <person name="Jakobsen K.S."/>
            <person name="Wulff B.B."/>
            <person name="Steuernagel B."/>
            <person name="Mayer K.F."/>
            <person name="Olsen O.A."/>
        </authorList>
    </citation>
    <scope>NUCLEOTIDE SEQUENCE [LARGE SCALE GENOMIC DNA]</scope>
    <source>
        <strain evidence="2">cv. AL8/78</strain>
    </source>
</reference>